<keyword evidence="4" id="KW-0238">DNA-binding</keyword>
<dbReference type="Gene3D" id="3.40.50.2300">
    <property type="match status" value="1"/>
</dbReference>
<dbReference type="PANTHER" id="PTHR48111">
    <property type="entry name" value="REGULATOR OF RPOS"/>
    <property type="match status" value="1"/>
</dbReference>
<dbReference type="Gene3D" id="3.30.70.1230">
    <property type="entry name" value="Nucleotide cyclase"/>
    <property type="match status" value="1"/>
</dbReference>
<dbReference type="InterPro" id="IPR039420">
    <property type="entry name" value="WalR-like"/>
</dbReference>
<feature type="domain" description="Guanylate cyclase" evidence="8">
    <location>
        <begin position="203"/>
        <end position="328"/>
    </location>
</feature>
<dbReference type="EMBL" id="ASRX01000017">
    <property type="protein sequence ID" value="EYF06254.1"/>
    <property type="molecule type" value="Genomic_DNA"/>
</dbReference>
<dbReference type="CDD" id="cd07302">
    <property type="entry name" value="CHD"/>
    <property type="match status" value="1"/>
</dbReference>
<dbReference type="GO" id="GO:0004016">
    <property type="term" value="F:adenylate cyclase activity"/>
    <property type="evidence" value="ECO:0007669"/>
    <property type="project" value="UniProtKB-ARBA"/>
</dbReference>
<dbReference type="SMART" id="SM00448">
    <property type="entry name" value="REC"/>
    <property type="match status" value="1"/>
</dbReference>
<protein>
    <submittedName>
        <fullName evidence="9">Adenylate cyclase</fullName>
    </submittedName>
</protein>
<evidence type="ECO:0000256" key="1">
    <source>
        <dbReference type="ARBA" id="ARBA00022553"/>
    </source>
</evidence>
<evidence type="ECO:0000259" key="8">
    <source>
        <dbReference type="PROSITE" id="PS50125"/>
    </source>
</evidence>
<evidence type="ECO:0000256" key="6">
    <source>
        <dbReference type="PROSITE-ProRule" id="PRU00169"/>
    </source>
</evidence>
<dbReference type="CDD" id="cd19920">
    <property type="entry name" value="REC_PA4781-like"/>
    <property type="match status" value="1"/>
</dbReference>
<evidence type="ECO:0000256" key="5">
    <source>
        <dbReference type="ARBA" id="ARBA00023163"/>
    </source>
</evidence>
<proteinExistence type="predicted"/>
<dbReference type="Pfam" id="PF00211">
    <property type="entry name" value="Guanylate_cyc"/>
    <property type="match status" value="1"/>
</dbReference>
<dbReference type="eggNOG" id="COG3706">
    <property type="taxonomic scope" value="Bacteria"/>
</dbReference>
<evidence type="ECO:0000256" key="3">
    <source>
        <dbReference type="ARBA" id="ARBA00023015"/>
    </source>
</evidence>
<comment type="caution">
    <text evidence="9">The sequence shown here is derived from an EMBL/GenBank/DDBJ whole genome shotgun (WGS) entry which is preliminary data.</text>
</comment>
<dbReference type="PROSITE" id="PS50125">
    <property type="entry name" value="GUANYLATE_CYCLASE_2"/>
    <property type="match status" value="1"/>
</dbReference>
<dbReference type="PROSITE" id="PS50110">
    <property type="entry name" value="RESPONSE_REGULATORY"/>
    <property type="match status" value="1"/>
</dbReference>
<dbReference type="SMART" id="SM00044">
    <property type="entry name" value="CYCc"/>
    <property type="match status" value="1"/>
</dbReference>
<dbReference type="STRING" id="1192034.CAP_2132"/>
<dbReference type="GO" id="GO:0009190">
    <property type="term" value="P:cyclic nucleotide biosynthetic process"/>
    <property type="evidence" value="ECO:0007669"/>
    <property type="project" value="InterPro"/>
</dbReference>
<evidence type="ECO:0000256" key="4">
    <source>
        <dbReference type="ARBA" id="ARBA00023125"/>
    </source>
</evidence>
<dbReference type="SUPFAM" id="SSF55073">
    <property type="entry name" value="Nucleotide cyclase"/>
    <property type="match status" value="1"/>
</dbReference>
<evidence type="ECO:0000313" key="9">
    <source>
        <dbReference type="EMBL" id="EYF06254.1"/>
    </source>
</evidence>
<dbReference type="InterPro" id="IPR029787">
    <property type="entry name" value="Nucleotide_cyclase"/>
</dbReference>
<dbReference type="InterPro" id="IPR011006">
    <property type="entry name" value="CheY-like_superfamily"/>
</dbReference>
<reference evidence="9 10" key="1">
    <citation type="submission" date="2013-05" db="EMBL/GenBank/DDBJ databases">
        <title>Genome assembly of Chondromyces apiculatus DSM 436.</title>
        <authorList>
            <person name="Sharma G."/>
            <person name="Khatri I."/>
            <person name="Kaur C."/>
            <person name="Mayilraj S."/>
            <person name="Subramanian S."/>
        </authorList>
    </citation>
    <scope>NUCLEOTIDE SEQUENCE [LARGE SCALE GENOMIC DNA]</scope>
    <source>
        <strain evidence="9 10">DSM 436</strain>
    </source>
</reference>
<evidence type="ECO:0000259" key="7">
    <source>
        <dbReference type="PROSITE" id="PS50110"/>
    </source>
</evidence>
<dbReference type="SUPFAM" id="SSF52172">
    <property type="entry name" value="CheY-like"/>
    <property type="match status" value="1"/>
</dbReference>
<evidence type="ECO:0000256" key="2">
    <source>
        <dbReference type="ARBA" id="ARBA00023012"/>
    </source>
</evidence>
<dbReference type="InterPro" id="IPR001054">
    <property type="entry name" value="A/G_cyclase"/>
</dbReference>
<dbReference type="GO" id="GO:0032993">
    <property type="term" value="C:protein-DNA complex"/>
    <property type="evidence" value="ECO:0007669"/>
    <property type="project" value="TreeGrafter"/>
</dbReference>
<dbReference type="Proteomes" id="UP000019678">
    <property type="component" value="Unassembled WGS sequence"/>
</dbReference>
<keyword evidence="1 6" id="KW-0597">Phosphoprotein</keyword>
<keyword evidence="5" id="KW-0804">Transcription</keyword>
<dbReference type="InterPro" id="IPR001789">
    <property type="entry name" value="Sig_transdc_resp-reg_receiver"/>
</dbReference>
<dbReference type="GO" id="GO:0005829">
    <property type="term" value="C:cytosol"/>
    <property type="evidence" value="ECO:0007669"/>
    <property type="project" value="TreeGrafter"/>
</dbReference>
<organism evidence="9 10">
    <name type="scientific">Chondromyces apiculatus DSM 436</name>
    <dbReference type="NCBI Taxonomy" id="1192034"/>
    <lineage>
        <taxon>Bacteria</taxon>
        <taxon>Pseudomonadati</taxon>
        <taxon>Myxococcota</taxon>
        <taxon>Polyangia</taxon>
        <taxon>Polyangiales</taxon>
        <taxon>Polyangiaceae</taxon>
        <taxon>Chondromyces</taxon>
    </lineage>
</organism>
<dbReference type="GO" id="GO:0000976">
    <property type="term" value="F:transcription cis-regulatory region binding"/>
    <property type="evidence" value="ECO:0007669"/>
    <property type="project" value="TreeGrafter"/>
</dbReference>
<accession>A0A017TAJ1</accession>
<dbReference type="GO" id="GO:0006355">
    <property type="term" value="P:regulation of DNA-templated transcription"/>
    <property type="evidence" value="ECO:0007669"/>
    <property type="project" value="TreeGrafter"/>
</dbReference>
<dbReference type="AlphaFoldDB" id="A0A017TAJ1"/>
<gene>
    <name evidence="9" type="ORF">CAP_2132</name>
</gene>
<sequence length="382" mass="41430">MSDMSRHDSTPPLSWRRPSLSSVSQGEVLIVDDKPENLALLSSVLSAEGYEVRAAITGAMALTAAAASPPDIILLDVNMPEMDGYEVCRRLKADRRTADVPVIFISVLAELDDKVAAFDAGAVDYVTKPFHVQEVLARVGTQLLLHRQRRELSRQRQELSQRYLEIQQLHAALREYLSDRAWESIAASASPDAPPAPTREVLTILISDVAGFVRISEQMDPAPLLADLSLYLATLTQAIHRRGGQVDKYLGDGVLSFFKDAHAAVLAAHDIQREVEAFNARMRASGRPSFPTRLGIATGPVVLASLGSRGRREFTLIGDRVNVASRLQAEAAPGGILMDARTFVAAGRPESAEPMTVLLKGKQDAEAAYAIPPELAVTPPSR</sequence>
<keyword evidence="3" id="KW-0805">Transcription regulation</keyword>
<feature type="domain" description="Response regulatory" evidence="7">
    <location>
        <begin position="27"/>
        <end position="143"/>
    </location>
</feature>
<dbReference type="Pfam" id="PF00072">
    <property type="entry name" value="Response_reg"/>
    <property type="match status" value="1"/>
</dbReference>
<keyword evidence="2" id="KW-0902">Two-component regulatory system</keyword>
<dbReference type="PANTHER" id="PTHR48111:SF1">
    <property type="entry name" value="TWO-COMPONENT RESPONSE REGULATOR ORR33"/>
    <property type="match status" value="1"/>
</dbReference>
<feature type="modified residue" description="4-aspartylphosphate" evidence="6">
    <location>
        <position position="76"/>
    </location>
</feature>
<dbReference type="GO" id="GO:0000156">
    <property type="term" value="F:phosphorelay response regulator activity"/>
    <property type="evidence" value="ECO:0007669"/>
    <property type="project" value="TreeGrafter"/>
</dbReference>
<evidence type="ECO:0000313" key="10">
    <source>
        <dbReference type="Proteomes" id="UP000019678"/>
    </source>
</evidence>
<name>A0A017TAJ1_9BACT</name>
<keyword evidence="10" id="KW-1185">Reference proteome</keyword>